<dbReference type="Proteomes" id="UP000237966">
    <property type="component" value="Unassembled WGS sequence"/>
</dbReference>
<organism evidence="1 3">
    <name type="scientific">Rathayibacter toxicus</name>
    <dbReference type="NCBI Taxonomy" id="145458"/>
    <lineage>
        <taxon>Bacteria</taxon>
        <taxon>Bacillati</taxon>
        <taxon>Actinomycetota</taxon>
        <taxon>Actinomycetes</taxon>
        <taxon>Micrococcales</taxon>
        <taxon>Microbacteriaceae</taxon>
        <taxon>Rathayibacter</taxon>
    </lineage>
</organism>
<evidence type="ECO:0000313" key="1">
    <source>
        <dbReference type="EMBL" id="KKM46132.1"/>
    </source>
</evidence>
<dbReference type="KEGG" id="rtc:APU90_04060"/>
<dbReference type="PATRIC" id="fig|145458.7.peg.571"/>
<proteinExistence type="predicted"/>
<evidence type="ECO:0000313" key="3">
    <source>
        <dbReference type="Proteomes" id="UP000052979"/>
    </source>
</evidence>
<protein>
    <submittedName>
        <fullName evidence="1">Uncharacterized protein</fullName>
    </submittedName>
</protein>
<dbReference type="RefSeq" id="WP_027692626.1">
    <property type="nucleotide sequence ID" value="NZ_CP010848.1"/>
</dbReference>
<dbReference type="STRING" id="145458.APU90_04060"/>
<dbReference type="EMBL" id="LBFI01000024">
    <property type="protein sequence ID" value="KKM46132.1"/>
    <property type="molecule type" value="Genomic_DNA"/>
</dbReference>
<reference evidence="2 4" key="2">
    <citation type="submission" date="2018-02" db="EMBL/GenBank/DDBJ databases">
        <title>Bacteriophage NCPPB3778 and a type I-E CRISPR drive the evolution of the US Biological Select Agent, Rathayibacter toxicus.</title>
        <authorList>
            <person name="Davis E.W.II."/>
            <person name="Tabima J.F."/>
            <person name="Weisberg A.J."/>
            <person name="Lopes L.D."/>
            <person name="Wiseman M.S."/>
            <person name="Wiseman M.S."/>
            <person name="Pupko T."/>
            <person name="Belcher M.S."/>
            <person name="Sechler A.J."/>
            <person name="Tancos M.A."/>
            <person name="Schroeder B.K."/>
            <person name="Murray T.D."/>
            <person name="Luster D.G."/>
            <person name="Schneider W.L."/>
            <person name="Rogers E."/>
            <person name="Andreote F.D."/>
            <person name="Grunwald N.J."/>
            <person name="Putnam M.L."/>
            <person name="Chang J.H."/>
        </authorList>
    </citation>
    <scope>NUCLEOTIDE SEQUENCE [LARGE SCALE GENOMIC DNA]</scope>
    <source>
        <strain evidence="2 4">FH99</strain>
    </source>
</reference>
<dbReference type="EMBL" id="PSWU01000004">
    <property type="protein sequence ID" value="PPI16240.1"/>
    <property type="molecule type" value="Genomic_DNA"/>
</dbReference>
<reference evidence="1 3" key="1">
    <citation type="submission" date="2015-04" db="EMBL/GenBank/DDBJ databases">
        <title>Draft genome sequence of Rathayibacter toxicus strain FH-142 (AKA 70134 or CS 32), a Western Australian isolate.</title>
        <authorList>
            <consortium name="Consortium for Microbial Forensics and Genomics (microFORGE)"/>
            <person name="Knight B.M."/>
            <person name="Roberts D.P."/>
            <person name="Lin D."/>
            <person name="Hari K."/>
            <person name="Fletcher J."/>
            <person name="Melcher U."/>
            <person name="Blagden T."/>
            <person name="Luster D.G."/>
            <person name="Sechler A.J."/>
            <person name="Schneider W.L."/>
            <person name="Winegar R.A."/>
        </authorList>
    </citation>
    <scope>NUCLEOTIDE SEQUENCE [LARGE SCALE GENOMIC DNA]</scope>
    <source>
        <strain evidence="1 3">FH142</strain>
    </source>
</reference>
<comment type="caution">
    <text evidence="1">The sequence shown here is derived from an EMBL/GenBank/DDBJ whole genome shotgun (WGS) entry which is preliminary data.</text>
</comment>
<name>A0A0C5BDT4_9MICO</name>
<dbReference type="AlphaFoldDB" id="A0A0C5BDT4"/>
<accession>A0A0C5BDT4</accession>
<sequence length="121" mass="12915">MTALDMRSSPGGTSVAGTVTISVRSIERTALAIVHEKLGVEISAIRVRLSDDHGGLALAISTPVVIDPVRAGGAEVASLLDRLHRDRAHIASRMEELTGRKVSCVDLRVTGTHDRVTRRVV</sequence>
<evidence type="ECO:0000313" key="2">
    <source>
        <dbReference type="EMBL" id="PPI16240.1"/>
    </source>
</evidence>
<evidence type="ECO:0000313" key="4">
    <source>
        <dbReference type="Proteomes" id="UP000237966"/>
    </source>
</evidence>
<dbReference type="KEGG" id="rtx:TI83_02415"/>
<dbReference type="Proteomes" id="UP000052979">
    <property type="component" value="Unassembled WGS sequence"/>
</dbReference>
<dbReference type="OrthoDB" id="5123157at2"/>
<keyword evidence="3" id="KW-1185">Reference proteome</keyword>
<gene>
    <name evidence="2" type="ORF">C5C51_02190</name>
    <name evidence="1" type="ORF">VT73_03430</name>
</gene>
<dbReference type="GeneID" id="93667881"/>